<accession>A0A2P5D2S5</accession>
<name>A0A2P5D2S5_PARAD</name>
<organism evidence="1 2">
    <name type="scientific">Parasponia andersonii</name>
    <name type="common">Sponia andersonii</name>
    <dbReference type="NCBI Taxonomy" id="3476"/>
    <lineage>
        <taxon>Eukaryota</taxon>
        <taxon>Viridiplantae</taxon>
        <taxon>Streptophyta</taxon>
        <taxon>Embryophyta</taxon>
        <taxon>Tracheophyta</taxon>
        <taxon>Spermatophyta</taxon>
        <taxon>Magnoliopsida</taxon>
        <taxon>eudicotyledons</taxon>
        <taxon>Gunneridae</taxon>
        <taxon>Pentapetalae</taxon>
        <taxon>rosids</taxon>
        <taxon>fabids</taxon>
        <taxon>Rosales</taxon>
        <taxon>Cannabaceae</taxon>
        <taxon>Parasponia</taxon>
    </lineage>
</organism>
<evidence type="ECO:0000313" key="2">
    <source>
        <dbReference type="Proteomes" id="UP000237105"/>
    </source>
</evidence>
<reference evidence="2" key="1">
    <citation type="submission" date="2016-06" db="EMBL/GenBank/DDBJ databases">
        <title>Parallel loss of symbiosis genes in relatives of nitrogen-fixing non-legume Parasponia.</title>
        <authorList>
            <person name="Van Velzen R."/>
            <person name="Holmer R."/>
            <person name="Bu F."/>
            <person name="Rutten L."/>
            <person name="Van Zeijl A."/>
            <person name="Liu W."/>
            <person name="Santuari L."/>
            <person name="Cao Q."/>
            <person name="Sharma T."/>
            <person name="Shen D."/>
            <person name="Roswanjaya Y."/>
            <person name="Wardhani T."/>
            <person name="Kalhor M.S."/>
            <person name="Jansen J."/>
            <person name="Van den Hoogen J."/>
            <person name="Gungor B."/>
            <person name="Hartog M."/>
            <person name="Hontelez J."/>
            <person name="Verver J."/>
            <person name="Yang W.-C."/>
            <person name="Schijlen E."/>
            <person name="Repin R."/>
            <person name="Schilthuizen M."/>
            <person name="Schranz E."/>
            <person name="Heidstra R."/>
            <person name="Miyata K."/>
            <person name="Fedorova E."/>
            <person name="Kohlen W."/>
            <person name="Bisseling T."/>
            <person name="Smit S."/>
            <person name="Geurts R."/>
        </authorList>
    </citation>
    <scope>NUCLEOTIDE SEQUENCE [LARGE SCALE GENOMIC DNA]</scope>
    <source>
        <strain evidence="2">cv. WU1-14</strain>
    </source>
</reference>
<comment type="caution">
    <text evidence="1">The sequence shown here is derived from an EMBL/GenBank/DDBJ whole genome shotgun (WGS) entry which is preliminary data.</text>
</comment>
<evidence type="ECO:0000313" key="1">
    <source>
        <dbReference type="EMBL" id="PON67574.1"/>
    </source>
</evidence>
<dbReference type="EMBL" id="JXTB01000070">
    <property type="protein sequence ID" value="PON67574.1"/>
    <property type="molecule type" value="Genomic_DNA"/>
</dbReference>
<sequence>MTSDNTKRVVSDEQGMQALRGQLTCEFTQGKTPNRGVSTHIQVVRPPNDPQLQNDSSDEETPISKWFYQISPLIKPNQTPPLLHHPTFLTVLKPPIRTAKCFRFQQPSHHSNECLQHRRANLIDGLEEIWEEEEECVEETVGSVSHQPSTCL</sequence>
<protein>
    <submittedName>
        <fullName evidence="1">Uncharacterized protein</fullName>
    </submittedName>
</protein>
<proteinExistence type="predicted"/>
<dbReference type="AlphaFoldDB" id="A0A2P5D2S5"/>
<keyword evidence="2" id="KW-1185">Reference proteome</keyword>
<gene>
    <name evidence="1" type="ORF">PanWU01x14_102110</name>
</gene>
<dbReference type="Proteomes" id="UP000237105">
    <property type="component" value="Unassembled WGS sequence"/>
</dbReference>